<reference evidence="3 4" key="1">
    <citation type="submission" date="2019-12" db="EMBL/GenBank/DDBJ databases">
        <authorList>
            <person name="Yuan C.-G."/>
        </authorList>
    </citation>
    <scope>NUCLEOTIDE SEQUENCE [LARGE SCALE GENOMIC DNA]</scope>
    <source>
        <strain evidence="3 4">KCTC 23863</strain>
    </source>
</reference>
<dbReference type="Proteomes" id="UP000436483">
    <property type="component" value="Unassembled WGS sequence"/>
</dbReference>
<evidence type="ECO:0000256" key="1">
    <source>
        <dbReference type="SAM" id="Phobius"/>
    </source>
</evidence>
<dbReference type="EMBL" id="WURB01000002">
    <property type="protein sequence ID" value="MXQ10788.1"/>
    <property type="molecule type" value="Genomic_DNA"/>
</dbReference>
<reference evidence="3 4" key="2">
    <citation type="submission" date="2020-01" db="EMBL/GenBank/DDBJ databases">
        <title>Microvirga sp. nov., an arsenate reduction bacterium isolated from Tibet hotspring sediments.</title>
        <authorList>
            <person name="Xian W.-D."/>
            <person name="Li W.-J."/>
        </authorList>
    </citation>
    <scope>NUCLEOTIDE SEQUENCE [LARGE SCALE GENOMIC DNA]</scope>
    <source>
        <strain evidence="3 4">KCTC 23863</strain>
    </source>
</reference>
<keyword evidence="1" id="KW-0472">Membrane</keyword>
<evidence type="ECO:0000313" key="3">
    <source>
        <dbReference type="EMBL" id="MXQ10788.1"/>
    </source>
</evidence>
<gene>
    <name evidence="3" type="ORF">GR328_04855</name>
</gene>
<protein>
    <submittedName>
        <fullName evidence="3">HPP family protein</fullName>
    </submittedName>
</protein>
<dbReference type="OrthoDB" id="9811720at2"/>
<keyword evidence="1" id="KW-0812">Transmembrane</keyword>
<sequence length="173" mass="17920">MSPQPPSPSIQPRPASLLPPLASPRAIILAGLGGAVATLALFALAQWSGLAFVMAPFGATCVLAFALPDSPLSQPRSIVGGHLIATTVGLAVSTLLGVSPWTIALAVGLATALMLATRTTHAPAGADPLLVMLAMPDWSFLLTPVLTGTLALVAVAFAYHRVTGRRDYPRYWF</sequence>
<dbReference type="Pfam" id="PF04982">
    <property type="entry name" value="TM_HPP"/>
    <property type="match status" value="1"/>
</dbReference>
<organism evidence="3 4">
    <name type="scientific">Microvirga makkahensis</name>
    <dbReference type="NCBI Taxonomy" id="1128670"/>
    <lineage>
        <taxon>Bacteria</taxon>
        <taxon>Pseudomonadati</taxon>
        <taxon>Pseudomonadota</taxon>
        <taxon>Alphaproteobacteria</taxon>
        <taxon>Hyphomicrobiales</taxon>
        <taxon>Methylobacteriaceae</taxon>
        <taxon>Microvirga</taxon>
    </lineage>
</organism>
<dbReference type="AlphaFoldDB" id="A0A7X3SN41"/>
<keyword evidence="1" id="KW-1133">Transmembrane helix</keyword>
<feature type="transmembrane region" description="Helical" evidence="1">
    <location>
        <begin position="138"/>
        <end position="159"/>
    </location>
</feature>
<evidence type="ECO:0000259" key="2">
    <source>
        <dbReference type="Pfam" id="PF04982"/>
    </source>
</evidence>
<keyword evidence="4" id="KW-1185">Reference proteome</keyword>
<accession>A0A7X3SN41</accession>
<dbReference type="PANTHER" id="PTHR33741">
    <property type="entry name" value="TRANSMEMBRANE PROTEIN DDB_G0269096-RELATED"/>
    <property type="match status" value="1"/>
</dbReference>
<evidence type="ECO:0000313" key="4">
    <source>
        <dbReference type="Proteomes" id="UP000436483"/>
    </source>
</evidence>
<feature type="transmembrane region" description="Helical" evidence="1">
    <location>
        <begin position="26"/>
        <end position="44"/>
    </location>
</feature>
<feature type="domain" description="HPP transmembrane region" evidence="2">
    <location>
        <begin position="21"/>
        <end position="169"/>
    </location>
</feature>
<comment type="caution">
    <text evidence="3">The sequence shown here is derived from an EMBL/GenBank/DDBJ whole genome shotgun (WGS) entry which is preliminary data.</text>
</comment>
<dbReference type="InterPro" id="IPR007065">
    <property type="entry name" value="HPP"/>
</dbReference>
<name>A0A7X3SN41_9HYPH</name>
<dbReference type="PANTHER" id="PTHR33741:SF5">
    <property type="entry name" value="TRANSMEMBRANE PROTEIN DDB_G0269096-RELATED"/>
    <property type="match status" value="1"/>
</dbReference>
<feature type="transmembrane region" description="Helical" evidence="1">
    <location>
        <begin position="50"/>
        <end position="67"/>
    </location>
</feature>
<proteinExistence type="predicted"/>
<dbReference type="RefSeq" id="WP_160883378.1">
    <property type="nucleotide sequence ID" value="NZ_WURB01000002.1"/>
</dbReference>
<feature type="transmembrane region" description="Helical" evidence="1">
    <location>
        <begin position="88"/>
        <end position="118"/>
    </location>
</feature>
<dbReference type="InterPro" id="IPR058581">
    <property type="entry name" value="TM_HPP"/>
</dbReference>